<gene>
    <name evidence="4" type="ORF">EVAR_43562_1</name>
</gene>
<dbReference type="InterPro" id="IPR057670">
    <property type="entry name" value="SH3_retrovirus"/>
</dbReference>
<proteinExistence type="predicted"/>
<dbReference type="InterPro" id="IPR013103">
    <property type="entry name" value="RVT_2"/>
</dbReference>
<evidence type="ECO:0000259" key="3">
    <source>
        <dbReference type="Pfam" id="PF25597"/>
    </source>
</evidence>
<organism evidence="4 5">
    <name type="scientific">Eumeta variegata</name>
    <name type="common">Bagworm moth</name>
    <name type="synonym">Eumeta japonica</name>
    <dbReference type="NCBI Taxonomy" id="151549"/>
    <lineage>
        <taxon>Eukaryota</taxon>
        <taxon>Metazoa</taxon>
        <taxon>Ecdysozoa</taxon>
        <taxon>Arthropoda</taxon>
        <taxon>Hexapoda</taxon>
        <taxon>Insecta</taxon>
        <taxon>Pterygota</taxon>
        <taxon>Neoptera</taxon>
        <taxon>Endopterygota</taxon>
        <taxon>Lepidoptera</taxon>
        <taxon>Glossata</taxon>
        <taxon>Ditrysia</taxon>
        <taxon>Tineoidea</taxon>
        <taxon>Psychidae</taxon>
        <taxon>Oiketicinae</taxon>
        <taxon>Eumeta</taxon>
    </lineage>
</organism>
<feature type="region of interest" description="Disordered" evidence="1">
    <location>
        <begin position="38"/>
        <end position="91"/>
    </location>
</feature>
<sequence>MYLVGYSENVKGYRLYDPILRDVIVGRDVVIMEKTDDSLSSSIGIEENRPLDTSAEKVPENDSDEENQHDETYVPDVASDSEDSFEDTMTLSPEAEDIISQDSVESLPEKRVRRKPDFYQSANMCVEMLDEHISLSDAMNGSEKDQWQSAMQQELESFRDNDSWELVDRPSEGTIVKNKWVFKKKHNTEGEVRYRARLVAKGFTQKKGIDYNETFSPVLKYSTFSKREFRWLNPLSRPFHRPDPPPLCILFLLKRPAMYLYTPPTLQVSIENTPVRRRPLGEAVDNLTKKGGGGMEFWRGGAHAADMSTPTDKLEDFCTDVPTTVLA</sequence>
<dbReference type="Pfam" id="PF07727">
    <property type="entry name" value="RVT_2"/>
    <property type="match status" value="1"/>
</dbReference>
<feature type="compositionally biased region" description="Basic and acidic residues" evidence="1">
    <location>
        <begin position="46"/>
        <end position="60"/>
    </location>
</feature>
<dbReference type="AlphaFoldDB" id="A0A4C1WAH4"/>
<name>A0A4C1WAH4_EUMVA</name>
<dbReference type="Proteomes" id="UP000299102">
    <property type="component" value="Unassembled WGS sequence"/>
</dbReference>
<dbReference type="Pfam" id="PF25597">
    <property type="entry name" value="SH3_retrovirus"/>
    <property type="match status" value="1"/>
</dbReference>
<dbReference type="STRING" id="151549.A0A4C1WAH4"/>
<evidence type="ECO:0000259" key="2">
    <source>
        <dbReference type="Pfam" id="PF07727"/>
    </source>
</evidence>
<reference evidence="4 5" key="1">
    <citation type="journal article" date="2019" name="Commun. Biol.">
        <title>The bagworm genome reveals a unique fibroin gene that provides high tensile strength.</title>
        <authorList>
            <person name="Kono N."/>
            <person name="Nakamura H."/>
            <person name="Ohtoshi R."/>
            <person name="Tomita M."/>
            <person name="Numata K."/>
            <person name="Arakawa K."/>
        </authorList>
    </citation>
    <scope>NUCLEOTIDE SEQUENCE [LARGE SCALE GENOMIC DNA]</scope>
</reference>
<feature type="domain" description="Reverse transcriptase Ty1/copia-type" evidence="2">
    <location>
        <begin position="161"/>
        <end position="223"/>
    </location>
</feature>
<evidence type="ECO:0000256" key="1">
    <source>
        <dbReference type="SAM" id="MobiDB-lite"/>
    </source>
</evidence>
<evidence type="ECO:0000313" key="5">
    <source>
        <dbReference type="Proteomes" id="UP000299102"/>
    </source>
</evidence>
<feature type="domain" description="Retroviral polymerase SH3-like" evidence="3">
    <location>
        <begin position="2"/>
        <end position="37"/>
    </location>
</feature>
<evidence type="ECO:0000313" key="4">
    <source>
        <dbReference type="EMBL" id="GBP47870.1"/>
    </source>
</evidence>
<dbReference type="EMBL" id="BGZK01000511">
    <property type="protein sequence ID" value="GBP47870.1"/>
    <property type="molecule type" value="Genomic_DNA"/>
</dbReference>
<comment type="caution">
    <text evidence="4">The sequence shown here is derived from an EMBL/GenBank/DDBJ whole genome shotgun (WGS) entry which is preliminary data.</text>
</comment>
<keyword evidence="5" id="KW-1185">Reference proteome</keyword>
<protein>
    <submittedName>
        <fullName evidence="4">Retrovirus-related Pol polyprotein from transposon TNT 1-94</fullName>
    </submittedName>
</protein>
<accession>A0A4C1WAH4</accession>
<dbReference type="OrthoDB" id="413361at2759"/>